<gene>
    <name evidence="1" type="ORF">A0H81_09297</name>
</gene>
<reference evidence="1 2" key="1">
    <citation type="submission" date="2016-03" db="EMBL/GenBank/DDBJ databases">
        <title>Whole genome sequencing of Grifola frondosa 9006-11.</title>
        <authorList>
            <person name="Min B."/>
            <person name="Park H."/>
            <person name="Kim J.-G."/>
            <person name="Cho H."/>
            <person name="Oh Y.-L."/>
            <person name="Kong W.-S."/>
            <person name="Choi I.-G."/>
        </authorList>
    </citation>
    <scope>NUCLEOTIDE SEQUENCE [LARGE SCALE GENOMIC DNA]</scope>
    <source>
        <strain evidence="1 2">9006-11</strain>
    </source>
</reference>
<protein>
    <submittedName>
        <fullName evidence="1">Uncharacterized protein</fullName>
    </submittedName>
</protein>
<accession>A0A1C7M1G7</accession>
<organism evidence="1 2">
    <name type="scientific">Grifola frondosa</name>
    <name type="common">Maitake</name>
    <name type="synonym">Polyporus frondosus</name>
    <dbReference type="NCBI Taxonomy" id="5627"/>
    <lineage>
        <taxon>Eukaryota</taxon>
        <taxon>Fungi</taxon>
        <taxon>Dikarya</taxon>
        <taxon>Basidiomycota</taxon>
        <taxon>Agaricomycotina</taxon>
        <taxon>Agaricomycetes</taxon>
        <taxon>Polyporales</taxon>
        <taxon>Grifolaceae</taxon>
        <taxon>Grifola</taxon>
    </lineage>
</organism>
<proteinExistence type="predicted"/>
<dbReference type="Proteomes" id="UP000092993">
    <property type="component" value="Unassembled WGS sequence"/>
</dbReference>
<evidence type="ECO:0000313" key="2">
    <source>
        <dbReference type="Proteomes" id="UP000092993"/>
    </source>
</evidence>
<dbReference type="AlphaFoldDB" id="A0A1C7M1G7"/>
<comment type="caution">
    <text evidence="1">The sequence shown here is derived from an EMBL/GenBank/DDBJ whole genome shotgun (WGS) entry which is preliminary data.</text>
</comment>
<dbReference type="EMBL" id="LUGG01000013">
    <property type="protein sequence ID" value="OBZ70791.1"/>
    <property type="molecule type" value="Genomic_DNA"/>
</dbReference>
<evidence type="ECO:0000313" key="1">
    <source>
        <dbReference type="EMBL" id="OBZ70791.1"/>
    </source>
</evidence>
<name>A0A1C7M1G7_GRIFR</name>
<sequence length="169" mass="18695">MLRQRRQWFGVGGVVGATVMLDEQEEYIVSVAHTDVHLGGAAHATQEKWQELVRDDVHGCILADLWARGDVEVVQQFVGVAIRCLCYGRGAVGELREGAEVGGYVGQLGSTEECCEWLVDDGDIVCVEVAIIWLGAVRKTRETKRGGRGTWLRVQTNDFDRPTPQTQLL</sequence>
<keyword evidence="2" id="KW-1185">Reference proteome</keyword>